<organism evidence="2 3">
    <name type="scientific">Coprinopsis cinerea (strain Okayama-7 / 130 / ATCC MYA-4618 / FGSC 9003)</name>
    <name type="common">Inky cap fungus</name>
    <name type="synonym">Hormographiella aspergillata</name>
    <dbReference type="NCBI Taxonomy" id="240176"/>
    <lineage>
        <taxon>Eukaryota</taxon>
        <taxon>Fungi</taxon>
        <taxon>Dikarya</taxon>
        <taxon>Basidiomycota</taxon>
        <taxon>Agaricomycotina</taxon>
        <taxon>Agaricomycetes</taxon>
        <taxon>Agaricomycetidae</taxon>
        <taxon>Agaricales</taxon>
        <taxon>Agaricineae</taxon>
        <taxon>Psathyrellaceae</taxon>
        <taxon>Coprinopsis</taxon>
    </lineage>
</organism>
<evidence type="ECO:0008006" key="4">
    <source>
        <dbReference type="Google" id="ProtNLM"/>
    </source>
</evidence>
<dbReference type="VEuPathDB" id="FungiDB:CC1G_02347"/>
<keyword evidence="1" id="KW-0812">Transmembrane</keyword>
<gene>
    <name evidence="2" type="ORF">CC1G_02347</name>
</gene>
<reference evidence="2 3" key="1">
    <citation type="journal article" date="2010" name="Proc. Natl. Acad. Sci. U.S.A.">
        <title>Insights into evolution of multicellular fungi from the assembled chromosomes of the mushroom Coprinopsis cinerea (Coprinus cinereus).</title>
        <authorList>
            <person name="Stajich J.E."/>
            <person name="Wilke S.K."/>
            <person name="Ahren D."/>
            <person name="Au C.H."/>
            <person name="Birren B.W."/>
            <person name="Borodovsky M."/>
            <person name="Burns C."/>
            <person name="Canback B."/>
            <person name="Casselton L.A."/>
            <person name="Cheng C.K."/>
            <person name="Deng J."/>
            <person name="Dietrich F.S."/>
            <person name="Fargo D.C."/>
            <person name="Farman M.L."/>
            <person name="Gathman A.C."/>
            <person name="Goldberg J."/>
            <person name="Guigo R."/>
            <person name="Hoegger P.J."/>
            <person name="Hooker J.B."/>
            <person name="Huggins A."/>
            <person name="James T.Y."/>
            <person name="Kamada T."/>
            <person name="Kilaru S."/>
            <person name="Kodira C."/>
            <person name="Kues U."/>
            <person name="Kupfer D."/>
            <person name="Kwan H.S."/>
            <person name="Lomsadze A."/>
            <person name="Li W."/>
            <person name="Lilly W.W."/>
            <person name="Ma L.J."/>
            <person name="Mackey A.J."/>
            <person name="Manning G."/>
            <person name="Martin F."/>
            <person name="Muraguchi H."/>
            <person name="Natvig D.O."/>
            <person name="Palmerini H."/>
            <person name="Ramesh M.A."/>
            <person name="Rehmeyer C.J."/>
            <person name="Roe B.A."/>
            <person name="Shenoy N."/>
            <person name="Stanke M."/>
            <person name="Ter-Hovhannisyan V."/>
            <person name="Tunlid A."/>
            <person name="Velagapudi R."/>
            <person name="Vision T.J."/>
            <person name="Zeng Q."/>
            <person name="Zolan M.E."/>
            <person name="Pukkila P.J."/>
        </authorList>
    </citation>
    <scope>NUCLEOTIDE SEQUENCE [LARGE SCALE GENOMIC DNA]</scope>
    <source>
        <strain evidence="3">Okayama-7 / 130 / ATCC MYA-4618 / FGSC 9003</strain>
    </source>
</reference>
<sequence length="498" mass="55947">MHALDFSPELLDYIFAWNDDDSASLTACARVCKQWRGPAQYLLFQRVALSNPASFPGLFQALQTQPSLTSGLKYVKISAKSHRSIWLHEPESANLAASILDLLPSISSLELKGPRPGQGKPDHPHRLERVVWRSIAPRLRESVSRALRSPDLTSLHINGWIFNIWAQQFHNLVFSTSSLKRLALLACFQGIGTPSMSNNTSTTLSEMQKRALSERLSEIPEEARGVDLDELEVLLDMSQRPDLDHSEIMPESVVEARSEFVFPPGCISSTRGMKLIVHLDHEYYAYPQLREQLQTEIAPTVRELTLMNPLWSESVFLFFYFYYVLGIMALKLIREYVDLDRFSPSTSDDDPEPIYDLTHHTSLQHLTIHYPYSPQTTHLPALLHTLPINHRNTLQTLTILAHVHLGLGMIPGQFSEGYKEGWKRLAGTLAGGRFTAFREVRVVWVSDKPPQVGFEPVEVAWFGEVGVRASVEVRAPGGWVCKWNGVNGAGSLSSGSLI</sequence>
<dbReference type="RefSeq" id="XP_001830896.2">
    <property type="nucleotide sequence ID" value="XM_001830844.2"/>
</dbReference>
<evidence type="ECO:0000313" key="3">
    <source>
        <dbReference type="Proteomes" id="UP000001861"/>
    </source>
</evidence>
<keyword evidence="1" id="KW-1133">Transmembrane helix</keyword>
<dbReference type="EMBL" id="AACS02000003">
    <property type="protein sequence ID" value="EAU90960.2"/>
    <property type="molecule type" value="Genomic_DNA"/>
</dbReference>
<dbReference type="InParanoid" id="A8N7U0"/>
<keyword evidence="1" id="KW-0472">Membrane</keyword>
<dbReference type="KEGG" id="cci:CC1G_02347"/>
<evidence type="ECO:0000256" key="1">
    <source>
        <dbReference type="SAM" id="Phobius"/>
    </source>
</evidence>
<dbReference type="OrthoDB" id="2788229at2759"/>
<dbReference type="Proteomes" id="UP000001861">
    <property type="component" value="Unassembled WGS sequence"/>
</dbReference>
<proteinExistence type="predicted"/>
<comment type="caution">
    <text evidence="2">The sequence shown here is derived from an EMBL/GenBank/DDBJ whole genome shotgun (WGS) entry which is preliminary data.</text>
</comment>
<keyword evidence="3" id="KW-1185">Reference proteome</keyword>
<protein>
    <recommendedName>
        <fullName evidence="4">F-box domain-containing protein</fullName>
    </recommendedName>
</protein>
<evidence type="ECO:0000313" key="2">
    <source>
        <dbReference type="EMBL" id="EAU90960.2"/>
    </source>
</evidence>
<accession>A8N7U0</accession>
<feature type="transmembrane region" description="Helical" evidence="1">
    <location>
        <begin position="315"/>
        <end position="333"/>
    </location>
</feature>
<dbReference type="GeneID" id="6007349"/>
<dbReference type="AlphaFoldDB" id="A8N7U0"/>
<name>A8N7U0_COPC7</name>
<dbReference type="HOGENOM" id="CLU_547468_0_0_1"/>